<name>A0A5C6AMD3_9BACT</name>
<dbReference type="Pfam" id="PF03861">
    <property type="entry name" value="ANTAR"/>
    <property type="match status" value="1"/>
</dbReference>
<reference evidence="4 5" key="1">
    <citation type="submission" date="2019-02" db="EMBL/GenBank/DDBJ databases">
        <title>Deep-cultivation of Planctomycetes and their phenomic and genomic characterization uncovers novel biology.</title>
        <authorList>
            <person name="Wiegand S."/>
            <person name="Jogler M."/>
            <person name="Boedeker C."/>
            <person name="Pinto D."/>
            <person name="Vollmers J."/>
            <person name="Rivas-Marin E."/>
            <person name="Kohn T."/>
            <person name="Peeters S.H."/>
            <person name="Heuer A."/>
            <person name="Rast P."/>
            <person name="Oberbeckmann S."/>
            <person name="Bunk B."/>
            <person name="Jeske O."/>
            <person name="Meyerdierks A."/>
            <person name="Storesund J.E."/>
            <person name="Kallscheuer N."/>
            <person name="Luecker S."/>
            <person name="Lage O.M."/>
            <person name="Pohl T."/>
            <person name="Merkel B.J."/>
            <person name="Hornburger P."/>
            <person name="Mueller R.-W."/>
            <person name="Bruemmer F."/>
            <person name="Labrenz M."/>
            <person name="Spormann A.M."/>
            <person name="Op Den Camp H."/>
            <person name="Overmann J."/>
            <person name="Amann R."/>
            <person name="Jetten M.S.M."/>
            <person name="Mascher T."/>
            <person name="Medema M.H."/>
            <person name="Devos D.P."/>
            <person name="Kaster A.-K."/>
            <person name="Ovreas L."/>
            <person name="Rohde M."/>
            <person name="Galperin M.Y."/>
            <person name="Jogler C."/>
        </authorList>
    </citation>
    <scope>NUCLEOTIDE SEQUENCE [LARGE SCALE GENOMIC DNA]</scope>
    <source>
        <strain evidence="4 5">Pla108</strain>
    </source>
</reference>
<dbReference type="GO" id="GO:0000160">
    <property type="term" value="P:phosphorelay signal transduction system"/>
    <property type="evidence" value="ECO:0007669"/>
    <property type="project" value="InterPro"/>
</dbReference>
<dbReference type="RefSeq" id="WP_146444286.1">
    <property type="nucleotide sequence ID" value="NZ_SJPR01000001.1"/>
</dbReference>
<dbReference type="PANTHER" id="PTHR43367:SF1">
    <property type="entry name" value="TWO-COMPONENT RESPONSE REGULATOR-LIKE APRR6-RELATED"/>
    <property type="match status" value="1"/>
</dbReference>
<accession>A0A5C6AMD3</accession>
<organism evidence="4 5">
    <name type="scientific">Botrimarina colliarenosi</name>
    <dbReference type="NCBI Taxonomy" id="2528001"/>
    <lineage>
        <taxon>Bacteria</taxon>
        <taxon>Pseudomonadati</taxon>
        <taxon>Planctomycetota</taxon>
        <taxon>Planctomycetia</taxon>
        <taxon>Pirellulales</taxon>
        <taxon>Lacipirellulaceae</taxon>
        <taxon>Botrimarina</taxon>
    </lineage>
</organism>
<sequence>MAVWTDFLPNRVYVNSKIRIVLAHTDPEVCKTVRDAVEEADYHLSDVIESCDDLRRLCLETRPDIVISGIKLSDGDAVPVLVEVGHVEPLPAIIITDRDSLADVERSLQDHVMAYLVTPLDADQIKPTIYLVIRRFEQFEQLRHEVEDLKQALTNRKIIERAKGILMGNAEIDEAEAFSILQRKATDQRQKLVKVAAAIVDAHEGKCGK</sequence>
<dbReference type="Gene3D" id="3.40.50.2300">
    <property type="match status" value="1"/>
</dbReference>
<dbReference type="Gene3D" id="1.10.10.10">
    <property type="entry name" value="Winged helix-like DNA-binding domain superfamily/Winged helix DNA-binding domain"/>
    <property type="match status" value="1"/>
</dbReference>
<feature type="domain" description="Response regulatory" evidence="2">
    <location>
        <begin position="19"/>
        <end position="133"/>
    </location>
</feature>
<dbReference type="GO" id="GO:0003723">
    <property type="term" value="F:RNA binding"/>
    <property type="evidence" value="ECO:0007669"/>
    <property type="project" value="InterPro"/>
</dbReference>
<dbReference type="InterPro" id="IPR005561">
    <property type="entry name" value="ANTAR"/>
</dbReference>
<dbReference type="SMART" id="SM01012">
    <property type="entry name" value="ANTAR"/>
    <property type="match status" value="1"/>
</dbReference>
<dbReference type="PROSITE" id="PS50110">
    <property type="entry name" value="RESPONSE_REGULATORY"/>
    <property type="match status" value="1"/>
</dbReference>
<dbReference type="SUPFAM" id="SSF52172">
    <property type="entry name" value="CheY-like"/>
    <property type="match status" value="1"/>
</dbReference>
<dbReference type="InterPro" id="IPR011006">
    <property type="entry name" value="CheY-like_superfamily"/>
</dbReference>
<gene>
    <name evidence="4" type="primary">pdtaR_3</name>
    <name evidence="4" type="ORF">Pla108_15890</name>
</gene>
<feature type="domain" description="ANTAR" evidence="3">
    <location>
        <begin position="139"/>
        <end position="200"/>
    </location>
</feature>
<evidence type="ECO:0000313" key="4">
    <source>
        <dbReference type="EMBL" id="TWU00637.1"/>
    </source>
</evidence>
<dbReference type="AlphaFoldDB" id="A0A5C6AMD3"/>
<dbReference type="InterPro" id="IPR001789">
    <property type="entry name" value="Sig_transdc_resp-reg_receiver"/>
</dbReference>
<evidence type="ECO:0000256" key="1">
    <source>
        <dbReference type="PROSITE-ProRule" id="PRU00169"/>
    </source>
</evidence>
<comment type="caution">
    <text evidence="4">The sequence shown here is derived from an EMBL/GenBank/DDBJ whole genome shotgun (WGS) entry which is preliminary data.</text>
</comment>
<evidence type="ECO:0000259" key="3">
    <source>
        <dbReference type="PROSITE" id="PS50921"/>
    </source>
</evidence>
<dbReference type="EMBL" id="SJPR01000001">
    <property type="protein sequence ID" value="TWU00637.1"/>
    <property type="molecule type" value="Genomic_DNA"/>
</dbReference>
<dbReference type="Proteomes" id="UP000317421">
    <property type="component" value="Unassembled WGS sequence"/>
</dbReference>
<keyword evidence="5" id="KW-1185">Reference proteome</keyword>
<evidence type="ECO:0000259" key="2">
    <source>
        <dbReference type="PROSITE" id="PS50110"/>
    </source>
</evidence>
<proteinExistence type="predicted"/>
<dbReference type="PANTHER" id="PTHR43367">
    <property type="match status" value="1"/>
</dbReference>
<dbReference type="CDD" id="cd00156">
    <property type="entry name" value="REC"/>
    <property type="match status" value="1"/>
</dbReference>
<dbReference type="OrthoDB" id="9779069at2"/>
<dbReference type="InterPro" id="IPR008327">
    <property type="entry name" value="Sig_transdc_resp-reg_antiterm"/>
</dbReference>
<comment type="caution">
    <text evidence="1">Lacks conserved residue(s) required for the propagation of feature annotation.</text>
</comment>
<evidence type="ECO:0000313" key="5">
    <source>
        <dbReference type="Proteomes" id="UP000317421"/>
    </source>
</evidence>
<dbReference type="PROSITE" id="PS50921">
    <property type="entry name" value="ANTAR"/>
    <property type="match status" value="1"/>
</dbReference>
<dbReference type="SMART" id="SM00448">
    <property type="entry name" value="REC"/>
    <property type="match status" value="1"/>
</dbReference>
<dbReference type="PIRSF" id="PIRSF036382">
    <property type="entry name" value="RR_antiterm"/>
    <property type="match status" value="1"/>
</dbReference>
<protein>
    <submittedName>
        <fullName evidence="4">Putative transcriptional regulatory protein pdtaR</fullName>
    </submittedName>
</protein>
<dbReference type="InterPro" id="IPR036388">
    <property type="entry name" value="WH-like_DNA-bd_sf"/>
</dbReference>